<dbReference type="PANTHER" id="PTHR23339">
    <property type="entry name" value="TYROSINE SPECIFIC PROTEIN PHOSPHATASE AND DUAL SPECIFICITY PROTEIN PHOSPHATASE"/>
    <property type="match status" value="1"/>
</dbReference>
<keyword evidence="5" id="KW-0963">Cytoplasm</keyword>
<dbReference type="EC" id="3.1.3.48" evidence="4"/>
<reference evidence="17" key="1">
    <citation type="submission" date="2016-06" db="EMBL/GenBank/DDBJ databases">
        <title>Draft Genome sequence of the fungus Inonotus baumii.</title>
        <authorList>
            <person name="Zhu H."/>
            <person name="Lin W."/>
        </authorList>
    </citation>
    <scope>NUCLEOTIDE SEQUENCE</scope>
    <source>
        <strain evidence="17">821</strain>
    </source>
</reference>
<dbReference type="InterPro" id="IPR016130">
    <property type="entry name" value="Tyr_Pase_AS"/>
</dbReference>
<dbReference type="PROSITE" id="PS50054">
    <property type="entry name" value="TYR_PHOSPHATASE_DUAL"/>
    <property type="match status" value="1"/>
</dbReference>
<dbReference type="GO" id="GO:0000278">
    <property type="term" value="P:mitotic cell cycle"/>
    <property type="evidence" value="ECO:0007669"/>
    <property type="project" value="UniProtKB-ARBA"/>
</dbReference>
<dbReference type="InterPro" id="IPR044506">
    <property type="entry name" value="CDC14_C"/>
</dbReference>
<evidence type="ECO:0000256" key="14">
    <source>
        <dbReference type="SAM" id="MobiDB-lite"/>
    </source>
</evidence>
<dbReference type="InterPro" id="IPR003595">
    <property type="entry name" value="Tyr_Pase_cat"/>
</dbReference>
<protein>
    <recommendedName>
        <fullName evidence="4">protein-tyrosine-phosphatase</fullName>
        <ecNumber evidence="4">3.1.3.48</ecNumber>
    </recommendedName>
</protein>
<evidence type="ECO:0000256" key="7">
    <source>
        <dbReference type="ARBA" id="ARBA00022618"/>
    </source>
</evidence>
<gene>
    <name evidence="17" type="ORF">A7U60_g6852</name>
</gene>
<dbReference type="SMART" id="SM00404">
    <property type="entry name" value="PTPc_motif"/>
    <property type="match status" value="1"/>
</dbReference>
<evidence type="ECO:0000313" key="17">
    <source>
        <dbReference type="EMBL" id="OCB86261.1"/>
    </source>
</evidence>
<dbReference type="SUPFAM" id="SSF52799">
    <property type="entry name" value="(Phosphotyrosine protein) phosphatases II"/>
    <property type="match status" value="2"/>
</dbReference>
<comment type="caution">
    <text evidence="17">The sequence shown here is derived from an EMBL/GenBank/DDBJ whole genome shotgun (WGS) entry which is preliminary data.</text>
</comment>
<evidence type="ECO:0000256" key="5">
    <source>
        <dbReference type="ARBA" id="ARBA00022490"/>
    </source>
</evidence>
<evidence type="ECO:0000259" key="16">
    <source>
        <dbReference type="PROSITE" id="PS50056"/>
    </source>
</evidence>
<evidence type="ECO:0000256" key="9">
    <source>
        <dbReference type="ARBA" id="ARBA00022801"/>
    </source>
</evidence>
<feature type="domain" description="Tyrosine specific protein phosphatases" evidence="16">
    <location>
        <begin position="416"/>
        <end position="481"/>
    </location>
</feature>
<comment type="similarity">
    <text evidence="3">Belongs to the protein-tyrosine phosphatase family. Non-receptor class CDC14 subfamily.</text>
</comment>
<organism evidence="17 18">
    <name type="scientific">Sanghuangporus baumii</name>
    <name type="common">Phellinus baumii</name>
    <dbReference type="NCBI Taxonomy" id="108892"/>
    <lineage>
        <taxon>Eukaryota</taxon>
        <taxon>Fungi</taxon>
        <taxon>Dikarya</taxon>
        <taxon>Basidiomycota</taxon>
        <taxon>Agaricomycotina</taxon>
        <taxon>Agaricomycetes</taxon>
        <taxon>Hymenochaetales</taxon>
        <taxon>Hymenochaetaceae</taxon>
        <taxon>Sanghuangporus</taxon>
    </lineage>
</organism>
<proteinExistence type="inferred from homology"/>
<dbReference type="AlphaFoldDB" id="A0A9Q5HUI9"/>
<name>A0A9Q5HUI9_SANBA</name>
<evidence type="ECO:0000256" key="3">
    <source>
        <dbReference type="ARBA" id="ARBA00007315"/>
    </source>
</evidence>
<dbReference type="GO" id="GO:0033554">
    <property type="term" value="P:cellular response to stress"/>
    <property type="evidence" value="ECO:0007669"/>
    <property type="project" value="UniProtKB-ARBA"/>
</dbReference>
<dbReference type="InterPro" id="IPR029260">
    <property type="entry name" value="DSPn"/>
</dbReference>
<feature type="compositionally biased region" description="Acidic residues" evidence="14">
    <location>
        <begin position="591"/>
        <end position="601"/>
    </location>
</feature>
<keyword evidence="10" id="KW-0904">Protein phosphatase</keyword>
<dbReference type="GO" id="GO:0032954">
    <property type="term" value="P:regulation of cytokinetic process"/>
    <property type="evidence" value="ECO:0007669"/>
    <property type="project" value="UniProtKB-ARBA"/>
</dbReference>
<comment type="subcellular location">
    <subcellularLocation>
        <location evidence="2">Cytoplasm</location>
    </subcellularLocation>
    <subcellularLocation>
        <location evidence="1">Nucleus</location>
    </subcellularLocation>
</comment>
<keyword evidence="7" id="KW-0132">Cell division</keyword>
<dbReference type="OrthoDB" id="5632at2759"/>
<dbReference type="InterPro" id="IPR029021">
    <property type="entry name" value="Prot-tyrosine_phosphatase-like"/>
</dbReference>
<evidence type="ECO:0000256" key="4">
    <source>
        <dbReference type="ARBA" id="ARBA00013064"/>
    </source>
</evidence>
<dbReference type="EMBL" id="LNZH02000204">
    <property type="protein sequence ID" value="OCB86261.1"/>
    <property type="molecule type" value="Genomic_DNA"/>
</dbReference>
<feature type="region of interest" description="Disordered" evidence="14">
    <location>
        <begin position="105"/>
        <end position="129"/>
    </location>
</feature>
<dbReference type="CDD" id="cd17657">
    <property type="entry name" value="CDC14_N"/>
    <property type="match status" value="1"/>
</dbReference>
<evidence type="ECO:0000256" key="1">
    <source>
        <dbReference type="ARBA" id="ARBA00004123"/>
    </source>
</evidence>
<dbReference type="PROSITE" id="PS50056">
    <property type="entry name" value="TYR_PHOSPHATASE_2"/>
    <property type="match status" value="1"/>
</dbReference>
<keyword evidence="6" id="KW-0597">Phosphoprotein</keyword>
<sequence length="790" mass="87074">MLSTCFPYSHSFAACQSRAASQSLDQFSLFFKFSHILGRFIELLFTPDPGVHLYYFYWVIDFNTGRTLLTITIPPLCISFYYCLVLLSPFCKQVICSPRQDQASLPPSSSTAPTTHSHHQTTMPDKDPLPTPEPLCHFGGRLYLTTFPEPAPSQSLLNLASSEQRSLPVRPLSNAFNAHPSFANGLYYFFTIDDELRYLSFFKDWGPLNISKVYKACILIHELLEDEELKSHDLVLYSSSCAMNKANAALIMALYVMIVQKKAPWEAFQPLAELEFRPFRDAGRGVADFNLSIQDCLWGMWKAMQNGLCDMNEFDVEDYEHYEKVENGDWNWITPSFIAFASPIEHAFVNGTMRVGPCRLPAATKNCLDYFDSRGVRLVVRLNNKLYDRQHFLDRGIRHEELYFDDGTNPTDEIVRKFINLSDEVVESGGVIAVHCKAGLGRTGTLIGAYLIWKYGFTANEVIAFMRIVRPGSVVGPQQQYMYVKQLEWIKWSAVDEMRRAEAQAAAAIAAASVVTPATPPAETDEEVSMETDEMAVAVVATPTTPKTSIPPVTPSKHVRTATARARAMDPPGQPRKTPLAKRTAAAVAVDETEESDEDEINALPTIATRARSRIQTSVTRRPSGTRRIQPSSEQRPARVTRSTAAAVANGLKRPMAAATPAPPPSPMKGSGNGPSPNKIPRLAQVRASPPPATRSTTAMGVRTRLQAPAQSRLPTLAANGRRANNANGVPTPTNAKTAVGVKGKGAAADAWMKTNSNAVVKPGTKSERPGLRSIRRRRSSFSDAADVVA</sequence>
<dbReference type="GO" id="GO:0005816">
    <property type="term" value="C:spindle pole body"/>
    <property type="evidence" value="ECO:0007669"/>
    <property type="project" value="UniProtKB-ARBA"/>
</dbReference>
<dbReference type="Pfam" id="PF14671">
    <property type="entry name" value="DSPn"/>
    <property type="match status" value="1"/>
</dbReference>
<feature type="compositionally biased region" description="Polar residues" evidence="14">
    <location>
        <begin position="614"/>
        <end position="635"/>
    </location>
</feature>
<dbReference type="GO" id="GO:0005730">
    <property type="term" value="C:nucleolus"/>
    <property type="evidence" value="ECO:0007669"/>
    <property type="project" value="UniProtKB-ARBA"/>
</dbReference>
<feature type="domain" description="Tyrosine-protein phosphatase" evidence="15">
    <location>
        <begin position="348"/>
        <end position="494"/>
    </location>
</feature>
<keyword evidence="13" id="KW-0131">Cell cycle</keyword>
<dbReference type="FunFam" id="3.90.190.10:FF:000038">
    <property type="entry name" value="Tyrosine-protein phosphatase CDC14"/>
    <property type="match status" value="1"/>
</dbReference>
<dbReference type="GO" id="GO:0005737">
    <property type="term" value="C:cytoplasm"/>
    <property type="evidence" value="ECO:0007669"/>
    <property type="project" value="UniProtKB-SubCell"/>
</dbReference>
<dbReference type="Proteomes" id="UP000757232">
    <property type="component" value="Unassembled WGS sequence"/>
</dbReference>
<evidence type="ECO:0000256" key="2">
    <source>
        <dbReference type="ARBA" id="ARBA00004496"/>
    </source>
</evidence>
<dbReference type="InterPro" id="IPR000387">
    <property type="entry name" value="Tyr_Pase_dom"/>
</dbReference>
<evidence type="ECO:0000256" key="11">
    <source>
        <dbReference type="ARBA" id="ARBA00023242"/>
    </source>
</evidence>
<feature type="region of interest" description="Disordered" evidence="14">
    <location>
        <begin position="589"/>
        <end position="742"/>
    </location>
</feature>
<feature type="region of interest" description="Disordered" evidence="14">
    <location>
        <begin position="761"/>
        <end position="790"/>
    </location>
</feature>
<dbReference type="GO" id="GO:0007096">
    <property type="term" value="P:regulation of exit from mitosis"/>
    <property type="evidence" value="ECO:0007669"/>
    <property type="project" value="UniProtKB-ARBA"/>
</dbReference>
<accession>A0A9Q5HUI9</accession>
<evidence type="ECO:0000256" key="8">
    <source>
        <dbReference type="ARBA" id="ARBA00022776"/>
    </source>
</evidence>
<keyword evidence="8" id="KW-0498">Mitosis</keyword>
<evidence type="ECO:0000256" key="13">
    <source>
        <dbReference type="ARBA" id="ARBA00023306"/>
    </source>
</evidence>
<feature type="compositionally biased region" description="Low complexity" evidence="14">
    <location>
        <begin position="105"/>
        <end position="115"/>
    </location>
</feature>
<dbReference type="Gene3D" id="3.90.190.10">
    <property type="entry name" value="Protein tyrosine phosphatase superfamily"/>
    <property type="match status" value="2"/>
</dbReference>
<keyword evidence="12" id="KW-0469">Meiosis</keyword>
<keyword evidence="9" id="KW-0378">Hydrolase</keyword>
<feature type="compositionally biased region" description="Low complexity" evidence="14">
    <location>
        <begin position="638"/>
        <end position="660"/>
    </location>
</feature>
<evidence type="ECO:0000256" key="6">
    <source>
        <dbReference type="ARBA" id="ARBA00022553"/>
    </source>
</evidence>
<evidence type="ECO:0000256" key="12">
    <source>
        <dbReference type="ARBA" id="ARBA00023254"/>
    </source>
</evidence>
<keyword evidence="11" id="KW-0539">Nucleus</keyword>
<keyword evidence="18" id="KW-1185">Reference proteome</keyword>
<evidence type="ECO:0000313" key="18">
    <source>
        <dbReference type="Proteomes" id="UP000757232"/>
    </source>
</evidence>
<dbReference type="Pfam" id="PF22785">
    <property type="entry name" value="Tc-R-P"/>
    <property type="match status" value="1"/>
</dbReference>
<dbReference type="SMART" id="SM00195">
    <property type="entry name" value="DSPc"/>
    <property type="match status" value="1"/>
</dbReference>
<evidence type="ECO:0000256" key="10">
    <source>
        <dbReference type="ARBA" id="ARBA00022912"/>
    </source>
</evidence>
<dbReference type="PROSITE" id="PS00383">
    <property type="entry name" value="TYR_PHOSPHATASE_1"/>
    <property type="match status" value="1"/>
</dbReference>
<dbReference type="GO" id="GO:0051301">
    <property type="term" value="P:cell division"/>
    <property type="evidence" value="ECO:0007669"/>
    <property type="project" value="UniProtKB-KW"/>
</dbReference>
<feature type="compositionally biased region" description="Low complexity" evidence="14">
    <location>
        <begin position="718"/>
        <end position="729"/>
    </location>
</feature>
<dbReference type="GO" id="GO:0051321">
    <property type="term" value="P:meiotic cell cycle"/>
    <property type="evidence" value="ECO:0007669"/>
    <property type="project" value="UniProtKB-KW"/>
</dbReference>
<evidence type="ECO:0000259" key="15">
    <source>
        <dbReference type="PROSITE" id="PS50054"/>
    </source>
</evidence>
<dbReference type="InterPro" id="IPR050561">
    <property type="entry name" value="PTP"/>
</dbReference>
<dbReference type="CDD" id="cd14499">
    <property type="entry name" value="CDC14_C"/>
    <property type="match status" value="1"/>
</dbReference>
<dbReference type="InterPro" id="IPR020422">
    <property type="entry name" value="TYR_PHOSPHATASE_DUAL_dom"/>
</dbReference>
<dbReference type="GO" id="GO:0004725">
    <property type="term" value="F:protein tyrosine phosphatase activity"/>
    <property type="evidence" value="ECO:0007669"/>
    <property type="project" value="UniProtKB-EC"/>
</dbReference>